<dbReference type="SUPFAM" id="SSF53901">
    <property type="entry name" value="Thiolase-like"/>
    <property type="match status" value="1"/>
</dbReference>
<accession>A0A1F5MFT3</accession>
<evidence type="ECO:0008006" key="5">
    <source>
        <dbReference type="Google" id="ProtNLM"/>
    </source>
</evidence>
<dbReference type="NCBIfam" id="NF004720">
    <property type="entry name" value="PRK06064.1"/>
    <property type="match status" value="1"/>
</dbReference>
<dbReference type="InterPro" id="IPR055140">
    <property type="entry name" value="Thiolase_C_2"/>
</dbReference>
<dbReference type="EMBL" id="MFDT01000073">
    <property type="protein sequence ID" value="OGE64226.1"/>
    <property type="molecule type" value="Genomic_DNA"/>
</dbReference>
<dbReference type="Pfam" id="PF00108">
    <property type="entry name" value="Thiolase_N"/>
    <property type="match status" value="1"/>
</dbReference>
<sequence>MKIRIAGTGLTKFGELWDKSLFDLSSEAALEAIKESSLKNEQIEAVFVGNMLYGKLSNQDHLGAAVASQLGIKGASFRIEGACASGGLAVHLAIQSLLAGTYENVLVVGVEKMTDATSNEIFSALMGASSDMERKAGLTFPALYALMAKAHMQKYGTTKKQMAAVSVKNHYHASLNDKAHFPYEITEEKVLESACISTPFTLFDASPISDGAGAVVLSSDTSTPGVYITGSAVATDTLDLSERKSLTELVATQQASQKALKQAGVDIKDIKVAEVHDCFTIAEIMAMEDLGFCPKGEGGKFITRGHTKLGGKLPINTSGGLKACGHPVAATGVKQIIEITHQLQGRLNKRQVDGAKLGLTQNVGGTGATVAVHILQN</sequence>
<proteinExistence type="predicted"/>
<dbReference type="InterPro" id="IPR020616">
    <property type="entry name" value="Thiolase_N"/>
</dbReference>
<protein>
    <recommendedName>
        <fullName evidence="5">Acetyl-CoA acetyltransferase</fullName>
    </recommendedName>
</protein>
<organism evidence="3 4">
    <name type="scientific">Candidatus Daviesbacteria bacterium RIFCSPLOWO2_02_FULL_36_7</name>
    <dbReference type="NCBI Taxonomy" id="1797792"/>
    <lineage>
        <taxon>Bacteria</taxon>
        <taxon>Candidatus Daviesiibacteriota</taxon>
    </lineage>
</organism>
<dbReference type="PANTHER" id="PTHR42870:SF1">
    <property type="entry name" value="NON-SPECIFIC LIPID-TRANSFER PROTEIN-LIKE 2"/>
    <property type="match status" value="1"/>
</dbReference>
<evidence type="ECO:0000259" key="1">
    <source>
        <dbReference type="Pfam" id="PF00108"/>
    </source>
</evidence>
<dbReference type="GO" id="GO:0016747">
    <property type="term" value="F:acyltransferase activity, transferring groups other than amino-acyl groups"/>
    <property type="evidence" value="ECO:0007669"/>
    <property type="project" value="InterPro"/>
</dbReference>
<feature type="domain" description="Thiolase N-terminal" evidence="1">
    <location>
        <begin position="5"/>
        <end position="219"/>
    </location>
</feature>
<dbReference type="InterPro" id="IPR002155">
    <property type="entry name" value="Thiolase"/>
</dbReference>
<dbReference type="PANTHER" id="PTHR42870">
    <property type="entry name" value="ACETYL-COA C-ACETYLTRANSFERASE"/>
    <property type="match status" value="1"/>
</dbReference>
<evidence type="ECO:0000313" key="3">
    <source>
        <dbReference type="EMBL" id="OGE64226.1"/>
    </source>
</evidence>
<dbReference type="Pfam" id="PF22691">
    <property type="entry name" value="Thiolase_C_1"/>
    <property type="match status" value="1"/>
</dbReference>
<evidence type="ECO:0000313" key="4">
    <source>
        <dbReference type="Proteomes" id="UP000178859"/>
    </source>
</evidence>
<name>A0A1F5MFT3_9BACT</name>
<dbReference type="PIRSF" id="PIRSF000429">
    <property type="entry name" value="Ac-CoA_Ac_transf"/>
    <property type="match status" value="1"/>
</dbReference>
<feature type="domain" description="Thiolase C-terminal" evidence="2">
    <location>
        <begin position="233"/>
        <end position="376"/>
    </location>
</feature>
<dbReference type="CDD" id="cd00829">
    <property type="entry name" value="SCP-x_thiolase"/>
    <property type="match status" value="1"/>
</dbReference>
<dbReference type="InterPro" id="IPR016039">
    <property type="entry name" value="Thiolase-like"/>
</dbReference>
<comment type="caution">
    <text evidence="3">The sequence shown here is derived from an EMBL/GenBank/DDBJ whole genome shotgun (WGS) entry which is preliminary data.</text>
</comment>
<evidence type="ECO:0000259" key="2">
    <source>
        <dbReference type="Pfam" id="PF22691"/>
    </source>
</evidence>
<gene>
    <name evidence="3" type="ORF">A3I48_03835</name>
</gene>
<reference evidence="3 4" key="1">
    <citation type="journal article" date="2016" name="Nat. Commun.">
        <title>Thousands of microbial genomes shed light on interconnected biogeochemical processes in an aquifer system.</title>
        <authorList>
            <person name="Anantharaman K."/>
            <person name="Brown C.T."/>
            <person name="Hug L.A."/>
            <person name="Sharon I."/>
            <person name="Castelle C.J."/>
            <person name="Probst A.J."/>
            <person name="Thomas B.C."/>
            <person name="Singh A."/>
            <person name="Wilkins M.J."/>
            <person name="Karaoz U."/>
            <person name="Brodie E.L."/>
            <person name="Williams K.H."/>
            <person name="Hubbard S.S."/>
            <person name="Banfield J.F."/>
        </authorList>
    </citation>
    <scope>NUCLEOTIDE SEQUENCE [LARGE SCALE GENOMIC DNA]</scope>
</reference>
<dbReference type="AlphaFoldDB" id="A0A1F5MFT3"/>
<dbReference type="Proteomes" id="UP000178859">
    <property type="component" value="Unassembled WGS sequence"/>
</dbReference>
<dbReference type="Gene3D" id="3.40.47.10">
    <property type="match status" value="1"/>
</dbReference>